<name>A0AAD9QWD1_ACRCE</name>
<proteinExistence type="predicted"/>
<gene>
    <name evidence="1" type="ORF">P5673_006553</name>
</gene>
<evidence type="ECO:0000313" key="2">
    <source>
        <dbReference type="Proteomes" id="UP001249851"/>
    </source>
</evidence>
<dbReference type="PANTHER" id="PTHR34718:SF2">
    <property type="entry name" value="PHD-TYPE DOMAIN-CONTAINING PROTEIN"/>
    <property type="match status" value="1"/>
</dbReference>
<comment type="caution">
    <text evidence="1">The sequence shown here is derived from an EMBL/GenBank/DDBJ whole genome shotgun (WGS) entry which is preliminary data.</text>
</comment>
<dbReference type="Proteomes" id="UP001249851">
    <property type="component" value="Unassembled WGS sequence"/>
</dbReference>
<dbReference type="AlphaFoldDB" id="A0AAD9QWD1"/>
<sequence>MDKNFRQHCSNTHFTLHQADKSNIENPNGWLRDSEIHAAQQLRKAKFPYLDGLNDPGILSGDLVTPAVTEFFQIINTGRHWVYLSTIGCTNSHVKVYDSMRTSPSRTAPMVGC</sequence>
<organism evidence="1 2">
    <name type="scientific">Acropora cervicornis</name>
    <name type="common">Staghorn coral</name>
    <dbReference type="NCBI Taxonomy" id="6130"/>
    <lineage>
        <taxon>Eukaryota</taxon>
        <taxon>Metazoa</taxon>
        <taxon>Cnidaria</taxon>
        <taxon>Anthozoa</taxon>
        <taxon>Hexacorallia</taxon>
        <taxon>Scleractinia</taxon>
        <taxon>Astrocoeniina</taxon>
        <taxon>Acroporidae</taxon>
        <taxon>Acropora</taxon>
    </lineage>
</organism>
<keyword evidence="2" id="KW-1185">Reference proteome</keyword>
<reference evidence="1" key="1">
    <citation type="journal article" date="2023" name="G3 (Bethesda)">
        <title>Whole genome assembly and annotation of the endangered Caribbean coral Acropora cervicornis.</title>
        <authorList>
            <person name="Selwyn J.D."/>
            <person name="Vollmer S.V."/>
        </authorList>
    </citation>
    <scope>NUCLEOTIDE SEQUENCE</scope>
    <source>
        <strain evidence="1">K2</strain>
    </source>
</reference>
<reference evidence="1" key="2">
    <citation type="journal article" date="2023" name="Science">
        <title>Genomic signatures of disease resistance in endangered staghorn corals.</title>
        <authorList>
            <person name="Vollmer S.V."/>
            <person name="Selwyn J.D."/>
            <person name="Despard B.A."/>
            <person name="Roesel C.L."/>
        </authorList>
    </citation>
    <scope>NUCLEOTIDE SEQUENCE</scope>
    <source>
        <strain evidence="1">K2</strain>
    </source>
</reference>
<dbReference type="EMBL" id="JARQWQ010000011">
    <property type="protein sequence ID" value="KAK2568614.1"/>
    <property type="molecule type" value="Genomic_DNA"/>
</dbReference>
<evidence type="ECO:0000313" key="1">
    <source>
        <dbReference type="EMBL" id="KAK2568614.1"/>
    </source>
</evidence>
<protein>
    <submittedName>
        <fullName evidence="1">Uncharacterized protein</fullName>
    </submittedName>
</protein>
<accession>A0AAD9QWD1</accession>
<dbReference type="PANTHER" id="PTHR34718">
    <property type="entry name" value="PHD-TYPE DOMAIN-CONTAINING PROTEIN"/>
    <property type="match status" value="1"/>
</dbReference>